<dbReference type="GO" id="GO:0030288">
    <property type="term" value="C:outer membrane-bounded periplasmic space"/>
    <property type="evidence" value="ECO:0007669"/>
    <property type="project" value="TreeGrafter"/>
</dbReference>
<evidence type="ECO:0000256" key="2">
    <source>
        <dbReference type="ARBA" id="ARBA00008814"/>
    </source>
</evidence>
<evidence type="ECO:0000256" key="1">
    <source>
        <dbReference type="ARBA" id="ARBA00004196"/>
    </source>
</evidence>
<dbReference type="InterPro" id="IPR051313">
    <property type="entry name" value="Bact_iron-sidero_bind"/>
</dbReference>
<dbReference type="InterPro" id="IPR002491">
    <property type="entry name" value="ABC_transptr_periplasmic_BD"/>
</dbReference>
<dbReference type="PROSITE" id="PS51257">
    <property type="entry name" value="PROKAR_LIPOPROTEIN"/>
    <property type="match status" value="1"/>
</dbReference>
<dbReference type="RefSeq" id="WP_096797951.1">
    <property type="nucleotide sequence ID" value="NZ_CP023564.1"/>
</dbReference>
<keyword evidence="3" id="KW-0813">Transport</keyword>
<dbReference type="AlphaFoldDB" id="A0A291GTJ7"/>
<comment type="subcellular location">
    <subcellularLocation>
        <location evidence="1">Cell envelope</location>
    </subcellularLocation>
</comment>
<name>A0A291GTJ7_9MICO</name>
<proteinExistence type="inferred from homology"/>
<organism evidence="7 8">
    <name type="scientific">Brachybacterium ginsengisoli</name>
    <dbReference type="NCBI Taxonomy" id="1331682"/>
    <lineage>
        <taxon>Bacteria</taxon>
        <taxon>Bacillati</taxon>
        <taxon>Actinomycetota</taxon>
        <taxon>Actinomycetes</taxon>
        <taxon>Micrococcales</taxon>
        <taxon>Dermabacteraceae</taxon>
        <taxon>Brachybacterium</taxon>
    </lineage>
</organism>
<feature type="domain" description="Fe/B12 periplasmic-binding" evidence="6">
    <location>
        <begin position="63"/>
        <end position="334"/>
    </location>
</feature>
<dbReference type="OrthoDB" id="63946at2"/>
<dbReference type="SUPFAM" id="SSF53807">
    <property type="entry name" value="Helical backbone' metal receptor"/>
    <property type="match status" value="1"/>
</dbReference>
<dbReference type="EMBL" id="CP023564">
    <property type="protein sequence ID" value="ATG53472.1"/>
    <property type="molecule type" value="Genomic_DNA"/>
</dbReference>
<feature type="signal peptide" evidence="5">
    <location>
        <begin position="1"/>
        <end position="26"/>
    </location>
</feature>
<dbReference type="Gene3D" id="3.40.50.1980">
    <property type="entry name" value="Nitrogenase molybdenum iron protein domain"/>
    <property type="match status" value="2"/>
</dbReference>
<dbReference type="PANTHER" id="PTHR30532">
    <property type="entry name" value="IRON III DICITRATE-BINDING PERIPLASMIC PROTEIN"/>
    <property type="match status" value="1"/>
</dbReference>
<dbReference type="InterPro" id="IPR006311">
    <property type="entry name" value="TAT_signal"/>
</dbReference>
<dbReference type="PROSITE" id="PS50983">
    <property type="entry name" value="FE_B12_PBP"/>
    <property type="match status" value="1"/>
</dbReference>
<dbReference type="PROSITE" id="PS51318">
    <property type="entry name" value="TAT"/>
    <property type="match status" value="1"/>
</dbReference>
<protein>
    <submittedName>
        <fullName evidence="7">Iron ABC transporter substrate-binding protein</fullName>
    </submittedName>
</protein>
<accession>A0A291GTJ7</accession>
<dbReference type="KEGG" id="bgg:CFK41_00780"/>
<sequence>MAHLTRRAVGALTAAGTLGLALTACGAGSVATDAADAADGSAGAAAEVEDNNGTHTVPTPPASVVATDNRTFETLADWGVTLTAAARTLMPSTNPLKDDDSIIDLGNHREPDLEAVVAAEPTLILNGQRFADYHDDFVKLAPEAVILELDPRDGEPFADELKRQVDVLGTIFGKEEEAAKLGTDLDAAMERIVAAYDGTSTVMAVTTSGGEIGFIAPGQGRTLGWAFEALGLVPALEVQGASDDHQGDDISVEAIAEANPDWILVMDRDAAISADDPEFTPANEVLAASEALAGVTAVTEGNVLYMPADTYTNESIQTYTEYFTALADAFEASA</sequence>
<feature type="chain" id="PRO_5039147064" evidence="5">
    <location>
        <begin position="27"/>
        <end position="334"/>
    </location>
</feature>
<comment type="similarity">
    <text evidence="2">Belongs to the bacterial solute-binding protein 8 family.</text>
</comment>
<evidence type="ECO:0000259" key="6">
    <source>
        <dbReference type="PROSITE" id="PS50983"/>
    </source>
</evidence>
<reference evidence="7 8" key="1">
    <citation type="journal article" date="2014" name="Int. J. Syst. Evol. Microbiol.">
        <title>Brachybacterium ginsengisoli sp. nov., isolated from soil of a ginseng field.</title>
        <authorList>
            <person name="Hoang V.A."/>
            <person name="Kim Y.J."/>
            <person name="Nguyen N.L."/>
            <person name="Yang D.C."/>
        </authorList>
    </citation>
    <scope>NUCLEOTIDE SEQUENCE [LARGE SCALE GENOMIC DNA]</scope>
    <source>
        <strain evidence="7 8">DCY80</strain>
    </source>
</reference>
<keyword evidence="4 5" id="KW-0732">Signal</keyword>
<gene>
    <name evidence="7" type="ORF">CFK41_00780</name>
</gene>
<evidence type="ECO:0000313" key="8">
    <source>
        <dbReference type="Proteomes" id="UP000217889"/>
    </source>
</evidence>
<keyword evidence="8" id="KW-1185">Reference proteome</keyword>
<dbReference type="Proteomes" id="UP000217889">
    <property type="component" value="Chromosome"/>
</dbReference>
<evidence type="ECO:0000256" key="3">
    <source>
        <dbReference type="ARBA" id="ARBA00022448"/>
    </source>
</evidence>
<evidence type="ECO:0000256" key="4">
    <source>
        <dbReference type="ARBA" id="ARBA00022729"/>
    </source>
</evidence>
<evidence type="ECO:0000313" key="7">
    <source>
        <dbReference type="EMBL" id="ATG53472.1"/>
    </source>
</evidence>
<dbReference type="PANTHER" id="PTHR30532:SF28">
    <property type="entry name" value="PETROBACTIN-BINDING PROTEIN YCLQ"/>
    <property type="match status" value="1"/>
</dbReference>
<dbReference type="GO" id="GO:1901678">
    <property type="term" value="P:iron coordination entity transport"/>
    <property type="evidence" value="ECO:0007669"/>
    <property type="project" value="UniProtKB-ARBA"/>
</dbReference>
<dbReference type="Pfam" id="PF01497">
    <property type="entry name" value="Peripla_BP_2"/>
    <property type="match status" value="1"/>
</dbReference>
<evidence type="ECO:0000256" key="5">
    <source>
        <dbReference type="SAM" id="SignalP"/>
    </source>
</evidence>